<evidence type="ECO:0000259" key="5">
    <source>
        <dbReference type="Pfam" id="PF04577"/>
    </source>
</evidence>
<dbReference type="Proteomes" id="UP001159364">
    <property type="component" value="Linkage Group LG01"/>
</dbReference>
<reference evidence="6 7" key="1">
    <citation type="submission" date="2021-09" db="EMBL/GenBank/DDBJ databases">
        <title>Genomic insights and catalytic innovation underlie evolution of tropane alkaloids biosynthesis.</title>
        <authorList>
            <person name="Wang Y.-J."/>
            <person name="Tian T."/>
            <person name="Huang J.-P."/>
            <person name="Huang S.-X."/>
        </authorList>
    </citation>
    <scope>NUCLEOTIDE SEQUENCE [LARGE SCALE GENOMIC DNA]</scope>
    <source>
        <strain evidence="6">KIB-2018</strain>
        <tissue evidence="6">Leaf</tissue>
    </source>
</reference>
<dbReference type="InterPro" id="IPR049625">
    <property type="entry name" value="Glyco_transf_61_cat"/>
</dbReference>
<evidence type="ECO:0000256" key="4">
    <source>
        <dbReference type="ARBA" id="ARBA00023180"/>
    </source>
</evidence>
<evidence type="ECO:0000256" key="2">
    <source>
        <dbReference type="ARBA" id="ARBA00022676"/>
    </source>
</evidence>
<dbReference type="GO" id="GO:0000139">
    <property type="term" value="C:Golgi membrane"/>
    <property type="evidence" value="ECO:0007669"/>
    <property type="project" value="UniProtKB-SubCell"/>
</dbReference>
<dbReference type="InterPro" id="IPR007657">
    <property type="entry name" value="Glycosyltransferase_61"/>
</dbReference>
<evidence type="ECO:0000313" key="7">
    <source>
        <dbReference type="Proteomes" id="UP001159364"/>
    </source>
</evidence>
<protein>
    <recommendedName>
        <fullName evidence="5">Glycosyltransferase 61 catalytic domain-containing protein</fullName>
    </recommendedName>
</protein>
<keyword evidence="4" id="KW-0325">Glycoprotein</keyword>
<comment type="caution">
    <text evidence="6">The sequence shown here is derived from an EMBL/GenBank/DDBJ whole genome shotgun (WGS) entry which is preliminary data.</text>
</comment>
<dbReference type="PANTHER" id="PTHR20961">
    <property type="entry name" value="GLYCOSYLTRANSFERASE"/>
    <property type="match status" value="1"/>
</dbReference>
<evidence type="ECO:0000313" key="6">
    <source>
        <dbReference type="EMBL" id="KAJ8774691.1"/>
    </source>
</evidence>
<feature type="domain" description="Glycosyltransferase 61 catalytic" evidence="5">
    <location>
        <begin position="243"/>
        <end position="354"/>
    </location>
</feature>
<evidence type="ECO:0000256" key="3">
    <source>
        <dbReference type="ARBA" id="ARBA00022679"/>
    </source>
</evidence>
<dbReference type="EMBL" id="JAIWQS010000001">
    <property type="protein sequence ID" value="KAJ8774691.1"/>
    <property type="molecule type" value="Genomic_DNA"/>
</dbReference>
<dbReference type="AlphaFoldDB" id="A0AAV8U715"/>
<name>A0AAV8U715_9ROSI</name>
<comment type="subcellular location">
    <subcellularLocation>
        <location evidence="1">Golgi apparatus membrane</location>
        <topology evidence="1">Single-pass type II membrane protein</topology>
    </subcellularLocation>
</comment>
<accession>A0AAV8U715</accession>
<evidence type="ECO:0000256" key="1">
    <source>
        <dbReference type="ARBA" id="ARBA00004323"/>
    </source>
</evidence>
<dbReference type="PANTHER" id="PTHR20961:SF98">
    <property type="entry name" value="GLYCOSYLTRANSFERASE"/>
    <property type="match status" value="1"/>
</dbReference>
<keyword evidence="3" id="KW-0808">Transferase</keyword>
<keyword evidence="7" id="KW-1185">Reference proteome</keyword>
<sequence>MEEHPKALVCSTKPFVLVIINETFENSFSGFCIFSMIVWCLKHSGIAGVKKEDDAVASSPLTKSLQDRRVNCDRSQKSYDLCTINAPTVLDPTTSSFHVHTPFPPYTAEKIRPYPRKWEPFTMNRIKELYITSGRPSPPCKARHSAPAIVFSAGGYTGNFFHDFNDGFVPIFITVNTIFPNNQDFVFVISKARRWWVSKYADLLRTFSNHPIVDLDNDNSTTHCFPSATLGVISHGFMKIDPALTPNSVTFRHFRAFLDRAYNRGQNHHSTASKSRPRLVLASRSGGIGRVILNQNDLKRVAEEVGFQVIVFEPTPRTPLHQAYGIINSSDAMVGVHGAALTHSLFLRRGSVLIQVVPIGAEWVAEACFGNSAKAMGLEYMEYRMGEEESSLVDKYSKDSLVLKDPVGLQGNNWSSAIMDIYLKEQNVRLDLVRFRKYLKKAYLKAKMFMNRKG</sequence>
<keyword evidence="2" id="KW-0328">Glycosyltransferase</keyword>
<organism evidence="6 7">
    <name type="scientific">Erythroxylum novogranatense</name>
    <dbReference type="NCBI Taxonomy" id="1862640"/>
    <lineage>
        <taxon>Eukaryota</taxon>
        <taxon>Viridiplantae</taxon>
        <taxon>Streptophyta</taxon>
        <taxon>Embryophyta</taxon>
        <taxon>Tracheophyta</taxon>
        <taxon>Spermatophyta</taxon>
        <taxon>Magnoliopsida</taxon>
        <taxon>eudicotyledons</taxon>
        <taxon>Gunneridae</taxon>
        <taxon>Pentapetalae</taxon>
        <taxon>rosids</taxon>
        <taxon>fabids</taxon>
        <taxon>Malpighiales</taxon>
        <taxon>Erythroxylaceae</taxon>
        <taxon>Erythroxylum</taxon>
    </lineage>
</organism>
<dbReference type="GO" id="GO:0016763">
    <property type="term" value="F:pentosyltransferase activity"/>
    <property type="evidence" value="ECO:0007669"/>
    <property type="project" value="UniProtKB-ARBA"/>
</dbReference>
<gene>
    <name evidence="6" type="ORF">K2173_017137</name>
</gene>
<dbReference type="Pfam" id="PF04577">
    <property type="entry name" value="Glyco_transf_61"/>
    <property type="match status" value="1"/>
</dbReference>
<proteinExistence type="predicted"/>